<sequence length="206" mass="22163">MTQFARGKLTRLVIMPPPCSLKTQCASVSLVVWLLGQPSQQIELVRDAAYTTGVSINTDSIALCLADLGANILEESLVPKPPTQRDASLTKLNDEVGQLLKRNKVQREHVIGIGFAMTGFFVGGGKQVIAPKPPRDWSLIDLAPIFEAQFKLPVWIENKRPPQPLAKACWTPACGRATSSTCCSTTDSAAALSSMAGRTSARTATR</sequence>
<dbReference type="Gene3D" id="3.30.420.40">
    <property type="match status" value="1"/>
</dbReference>
<keyword evidence="2" id="KW-1185">Reference proteome</keyword>
<evidence type="ECO:0000313" key="2">
    <source>
        <dbReference type="Proteomes" id="UP001162811"/>
    </source>
</evidence>
<dbReference type="SUPFAM" id="SSF53067">
    <property type="entry name" value="Actin-like ATPase domain"/>
    <property type="match status" value="1"/>
</dbReference>
<comment type="caution">
    <text evidence="1">The sequence shown here is derived from an EMBL/GenBank/DDBJ whole genome shotgun (WGS) entry which is preliminary data.</text>
</comment>
<proteinExistence type="predicted"/>
<dbReference type="InterPro" id="IPR043129">
    <property type="entry name" value="ATPase_NBD"/>
</dbReference>
<dbReference type="RefSeq" id="WP_252682280.1">
    <property type="nucleotide sequence ID" value="NZ_JAMXHT010000006.1"/>
</dbReference>
<dbReference type="EMBL" id="JAMXHT010000006">
    <property type="protein sequence ID" value="MCO5399720.1"/>
    <property type="molecule type" value="Genomic_DNA"/>
</dbReference>
<accession>A0ABT1AMV3</accession>
<gene>
    <name evidence="1" type="ORF">NG900_16095</name>
</gene>
<evidence type="ECO:0000313" key="1">
    <source>
        <dbReference type="EMBL" id="MCO5399720.1"/>
    </source>
</evidence>
<protein>
    <submittedName>
        <fullName evidence="1">ROK family protein</fullName>
    </submittedName>
</protein>
<dbReference type="Proteomes" id="UP001162811">
    <property type="component" value="Unassembled WGS sequence"/>
</dbReference>
<dbReference type="Pfam" id="PF00480">
    <property type="entry name" value="ROK"/>
    <property type="match status" value="1"/>
</dbReference>
<name>A0ABT1AMV3_9RALS</name>
<reference evidence="1" key="2">
    <citation type="journal article" date="2023" name="Front. Microbiol.">
        <title>Ralstonia chuxiongensis sp. nov., Ralstonia mojiangensis sp. nov., and Ralstonia soli sp. nov., isolated from tobacco fields, are three novel species in the family Burkholderiaceae.</title>
        <authorList>
            <person name="Lu C.H."/>
            <person name="Zhang Y.Y."/>
            <person name="Jiang N."/>
            <person name="Chen W."/>
            <person name="Shao X."/>
            <person name="Zhao Z.M."/>
            <person name="Lu W.L."/>
            <person name="Hu X."/>
            <person name="Xi Y.X."/>
            <person name="Zou S.Y."/>
            <person name="Wei Q.J."/>
            <person name="Lin Z.L."/>
            <person name="Gong L."/>
            <person name="Gai X.T."/>
            <person name="Zhang L.Q."/>
            <person name="Li J.Y."/>
            <person name="Jin Y."/>
            <person name="Xia Z.Y."/>
        </authorList>
    </citation>
    <scope>NUCLEOTIDE SEQUENCE</scope>
    <source>
        <strain evidence="1">21MJYT02-11</strain>
    </source>
</reference>
<organism evidence="1 2">
    <name type="scientific">Ralstonia soli</name>
    <dbReference type="NCBI Taxonomy" id="2953896"/>
    <lineage>
        <taxon>Bacteria</taxon>
        <taxon>Pseudomonadati</taxon>
        <taxon>Pseudomonadota</taxon>
        <taxon>Betaproteobacteria</taxon>
        <taxon>Burkholderiales</taxon>
        <taxon>Burkholderiaceae</taxon>
        <taxon>Ralstonia</taxon>
    </lineage>
</organism>
<dbReference type="InterPro" id="IPR000600">
    <property type="entry name" value="ROK"/>
</dbReference>
<reference evidence="1" key="1">
    <citation type="submission" date="2022-06" db="EMBL/GenBank/DDBJ databases">
        <authorList>
            <person name="Lu C.-H."/>
        </authorList>
    </citation>
    <scope>NUCLEOTIDE SEQUENCE</scope>
    <source>
        <strain evidence="1">21MJYT02-11</strain>
    </source>
</reference>